<dbReference type="AlphaFoldDB" id="A0A5B7HU33"/>
<sequence>MQLAYYYWHPPLHSSSSSSSSSSSLSPILLCPPTSPKPKANNRCRGEANQEHASKYTRVYIHVWITST</sequence>
<dbReference type="EMBL" id="VSRR010036475">
    <property type="protein sequence ID" value="MPC73279.1"/>
    <property type="molecule type" value="Genomic_DNA"/>
</dbReference>
<dbReference type="Proteomes" id="UP000324222">
    <property type="component" value="Unassembled WGS sequence"/>
</dbReference>
<reference evidence="2 3" key="1">
    <citation type="submission" date="2019-05" db="EMBL/GenBank/DDBJ databases">
        <title>Another draft genome of Portunus trituberculatus and its Hox gene families provides insights of decapod evolution.</title>
        <authorList>
            <person name="Jeong J.-H."/>
            <person name="Song I."/>
            <person name="Kim S."/>
            <person name="Choi T."/>
            <person name="Kim D."/>
            <person name="Ryu S."/>
            <person name="Kim W."/>
        </authorList>
    </citation>
    <scope>NUCLEOTIDE SEQUENCE [LARGE SCALE GENOMIC DNA]</scope>
    <source>
        <tissue evidence="2">Muscle</tissue>
    </source>
</reference>
<feature type="compositionally biased region" description="Low complexity" evidence="1">
    <location>
        <begin position="10"/>
        <end position="32"/>
    </location>
</feature>
<proteinExistence type="predicted"/>
<protein>
    <submittedName>
        <fullName evidence="2">Uncharacterized protein</fullName>
    </submittedName>
</protein>
<evidence type="ECO:0000313" key="2">
    <source>
        <dbReference type="EMBL" id="MPC73279.1"/>
    </source>
</evidence>
<evidence type="ECO:0000256" key="1">
    <source>
        <dbReference type="SAM" id="MobiDB-lite"/>
    </source>
</evidence>
<keyword evidence="3" id="KW-1185">Reference proteome</keyword>
<gene>
    <name evidence="2" type="ORF">E2C01_067602</name>
</gene>
<accession>A0A5B7HU33</accession>
<evidence type="ECO:0000313" key="3">
    <source>
        <dbReference type="Proteomes" id="UP000324222"/>
    </source>
</evidence>
<name>A0A5B7HU33_PORTR</name>
<comment type="caution">
    <text evidence="2">The sequence shown here is derived from an EMBL/GenBank/DDBJ whole genome shotgun (WGS) entry which is preliminary data.</text>
</comment>
<organism evidence="2 3">
    <name type="scientific">Portunus trituberculatus</name>
    <name type="common">Swimming crab</name>
    <name type="synonym">Neptunus trituberculatus</name>
    <dbReference type="NCBI Taxonomy" id="210409"/>
    <lineage>
        <taxon>Eukaryota</taxon>
        <taxon>Metazoa</taxon>
        <taxon>Ecdysozoa</taxon>
        <taxon>Arthropoda</taxon>
        <taxon>Crustacea</taxon>
        <taxon>Multicrustacea</taxon>
        <taxon>Malacostraca</taxon>
        <taxon>Eumalacostraca</taxon>
        <taxon>Eucarida</taxon>
        <taxon>Decapoda</taxon>
        <taxon>Pleocyemata</taxon>
        <taxon>Brachyura</taxon>
        <taxon>Eubrachyura</taxon>
        <taxon>Portunoidea</taxon>
        <taxon>Portunidae</taxon>
        <taxon>Portuninae</taxon>
        <taxon>Portunus</taxon>
    </lineage>
</organism>
<feature type="region of interest" description="Disordered" evidence="1">
    <location>
        <begin position="10"/>
        <end position="49"/>
    </location>
</feature>